<dbReference type="AlphaFoldDB" id="A0A2T0W6H3"/>
<feature type="binding site" evidence="7">
    <location>
        <position position="80"/>
    </location>
    <ligand>
        <name>substrate</name>
    </ligand>
</feature>
<feature type="binding site" evidence="7">
    <location>
        <position position="17"/>
    </location>
    <ligand>
        <name>Mg(2+)</name>
        <dbReference type="ChEBI" id="CHEBI:18420"/>
    </ligand>
</feature>
<dbReference type="GO" id="GO:0009073">
    <property type="term" value="P:aromatic amino acid family biosynthetic process"/>
    <property type="evidence" value="ECO:0007669"/>
    <property type="project" value="UniProtKB-KW"/>
</dbReference>
<keyword evidence="7" id="KW-0963">Cytoplasm</keyword>
<dbReference type="InterPro" id="IPR000623">
    <property type="entry name" value="Shikimate_kinase/TSH1"/>
</dbReference>
<comment type="catalytic activity">
    <reaction evidence="7">
        <text>shikimate + ATP = 3-phosphoshikimate + ADP + H(+)</text>
        <dbReference type="Rhea" id="RHEA:13121"/>
        <dbReference type="ChEBI" id="CHEBI:15378"/>
        <dbReference type="ChEBI" id="CHEBI:30616"/>
        <dbReference type="ChEBI" id="CHEBI:36208"/>
        <dbReference type="ChEBI" id="CHEBI:145989"/>
        <dbReference type="ChEBI" id="CHEBI:456216"/>
        <dbReference type="EC" id="2.7.1.71"/>
    </reaction>
</comment>
<dbReference type="PANTHER" id="PTHR21087">
    <property type="entry name" value="SHIKIMATE KINASE"/>
    <property type="match status" value="1"/>
</dbReference>
<proteinExistence type="inferred from homology"/>
<keyword evidence="3 7" id="KW-0547">Nucleotide-binding</keyword>
<evidence type="ECO:0000256" key="7">
    <source>
        <dbReference type="HAMAP-Rule" id="MF_00109"/>
    </source>
</evidence>
<organism evidence="8 9">
    <name type="scientific">Alkalibacterium olivapovliticus</name>
    <dbReference type="NCBI Taxonomy" id="99907"/>
    <lineage>
        <taxon>Bacteria</taxon>
        <taxon>Bacillati</taxon>
        <taxon>Bacillota</taxon>
        <taxon>Bacilli</taxon>
        <taxon>Lactobacillales</taxon>
        <taxon>Carnobacteriaceae</taxon>
        <taxon>Alkalibacterium</taxon>
    </lineage>
</organism>
<comment type="similarity">
    <text evidence="7">Belongs to the shikimate kinase family.</text>
</comment>
<evidence type="ECO:0000256" key="4">
    <source>
        <dbReference type="ARBA" id="ARBA00022777"/>
    </source>
</evidence>
<dbReference type="PANTHER" id="PTHR21087:SF16">
    <property type="entry name" value="SHIKIMATE KINASE 1, CHLOROPLASTIC"/>
    <property type="match status" value="1"/>
</dbReference>
<comment type="cofactor">
    <cofactor evidence="7">
        <name>Mg(2+)</name>
        <dbReference type="ChEBI" id="CHEBI:18420"/>
    </cofactor>
    <text evidence="7">Binds 1 Mg(2+) ion per subunit.</text>
</comment>
<feature type="binding site" evidence="7">
    <location>
        <position position="134"/>
    </location>
    <ligand>
        <name>substrate</name>
    </ligand>
</feature>
<comment type="subunit">
    <text evidence="7">Monomer.</text>
</comment>
<reference evidence="8 9" key="1">
    <citation type="submission" date="2018-03" db="EMBL/GenBank/DDBJ databases">
        <title>Genomic Encyclopedia of Archaeal and Bacterial Type Strains, Phase II (KMG-II): from individual species to whole genera.</title>
        <authorList>
            <person name="Goeker M."/>
        </authorList>
    </citation>
    <scope>NUCLEOTIDE SEQUENCE [LARGE SCALE GENOMIC DNA]</scope>
    <source>
        <strain evidence="8 9">DSM 13175</strain>
    </source>
</reference>
<dbReference type="EMBL" id="PVTO01000013">
    <property type="protein sequence ID" value="PRY82311.1"/>
    <property type="molecule type" value="Genomic_DNA"/>
</dbReference>
<sequence>MAMSNLVLIGMTGSGKTTIGKELSRRLPLSFIDMDEYIEAVSGFSIPELFKKGEEPFRSLETDACKALAAKKNSIISTGGGAVVKEANHQWLKKTGLIIWIDRPVRLIADDIQIEHRPLLKDGTDVLCDLYKEREKIYRQLADIIVINDRSLEETIDSLIEQLPKQYRKGDVS</sequence>
<gene>
    <name evidence="7" type="primary">aroK</name>
    <name evidence="8" type="ORF">CLV38_11348</name>
</gene>
<accession>A0A2T0W6H3</accession>
<comment type="pathway">
    <text evidence="7">Metabolic intermediate biosynthesis; chorismate biosynthesis; chorismate from D-erythrose 4-phosphate and phosphoenolpyruvate: step 5/7.</text>
</comment>
<dbReference type="Proteomes" id="UP000238205">
    <property type="component" value="Unassembled WGS sequence"/>
</dbReference>
<evidence type="ECO:0000256" key="1">
    <source>
        <dbReference type="ARBA" id="ARBA00022605"/>
    </source>
</evidence>
<feature type="binding site" evidence="7">
    <location>
        <position position="35"/>
    </location>
    <ligand>
        <name>substrate</name>
    </ligand>
</feature>
<dbReference type="UniPathway" id="UPA00053">
    <property type="reaction ID" value="UER00088"/>
</dbReference>
<dbReference type="GO" id="GO:0000287">
    <property type="term" value="F:magnesium ion binding"/>
    <property type="evidence" value="ECO:0007669"/>
    <property type="project" value="UniProtKB-UniRule"/>
</dbReference>
<protein>
    <recommendedName>
        <fullName evidence="7">Shikimate kinase</fullName>
        <shortName evidence="7">SK</shortName>
        <ecNumber evidence="7">2.7.1.71</ecNumber>
    </recommendedName>
</protein>
<dbReference type="CDD" id="cd00464">
    <property type="entry name" value="SK"/>
    <property type="match status" value="1"/>
</dbReference>
<keyword evidence="7" id="KW-0460">Magnesium</keyword>
<keyword evidence="7" id="KW-0479">Metal-binding</keyword>
<keyword evidence="6 7" id="KW-0057">Aromatic amino acid biosynthesis</keyword>
<evidence type="ECO:0000256" key="2">
    <source>
        <dbReference type="ARBA" id="ARBA00022679"/>
    </source>
</evidence>
<dbReference type="SUPFAM" id="SSF52540">
    <property type="entry name" value="P-loop containing nucleoside triphosphate hydrolases"/>
    <property type="match status" value="1"/>
</dbReference>
<evidence type="ECO:0000256" key="6">
    <source>
        <dbReference type="ARBA" id="ARBA00023141"/>
    </source>
</evidence>
<evidence type="ECO:0000313" key="8">
    <source>
        <dbReference type="EMBL" id="PRY82311.1"/>
    </source>
</evidence>
<feature type="binding site" evidence="7">
    <location>
        <begin position="13"/>
        <end position="18"/>
    </location>
    <ligand>
        <name>ATP</name>
        <dbReference type="ChEBI" id="CHEBI:30616"/>
    </ligand>
</feature>
<dbReference type="GO" id="GO:0005829">
    <property type="term" value="C:cytosol"/>
    <property type="evidence" value="ECO:0007669"/>
    <property type="project" value="TreeGrafter"/>
</dbReference>
<dbReference type="EC" id="2.7.1.71" evidence="7"/>
<dbReference type="GO" id="GO:0004765">
    <property type="term" value="F:shikimate kinase activity"/>
    <property type="evidence" value="ECO:0007669"/>
    <property type="project" value="UniProtKB-UniRule"/>
</dbReference>
<keyword evidence="5 7" id="KW-0067">ATP-binding</keyword>
<name>A0A2T0W6H3_9LACT</name>
<evidence type="ECO:0000256" key="5">
    <source>
        <dbReference type="ARBA" id="ARBA00022840"/>
    </source>
</evidence>
<comment type="caution">
    <text evidence="8">The sequence shown here is derived from an EMBL/GenBank/DDBJ whole genome shotgun (WGS) entry which is preliminary data.</text>
</comment>
<comment type="subcellular location">
    <subcellularLocation>
        <location evidence="7">Cytoplasm</location>
    </subcellularLocation>
</comment>
<comment type="function">
    <text evidence="7">Catalyzes the specific phosphorylation of the 3-hydroxyl group of shikimic acid using ATP as a cosubstrate.</text>
</comment>
<dbReference type="GO" id="GO:0005524">
    <property type="term" value="F:ATP binding"/>
    <property type="evidence" value="ECO:0007669"/>
    <property type="project" value="UniProtKB-UniRule"/>
</dbReference>
<keyword evidence="2 7" id="KW-0808">Transferase</keyword>
<keyword evidence="9" id="KW-1185">Reference proteome</keyword>
<dbReference type="GO" id="GO:0009423">
    <property type="term" value="P:chorismate biosynthetic process"/>
    <property type="evidence" value="ECO:0007669"/>
    <property type="project" value="UniProtKB-UniRule"/>
</dbReference>
<feature type="binding site" evidence="7">
    <location>
        <position position="150"/>
    </location>
    <ligand>
        <name>ATP</name>
        <dbReference type="ChEBI" id="CHEBI:30616"/>
    </ligand>
</feature>
<evidence type="ECO:0000313" key="9">
    <source>
        <dbReference type="Proteomes" id="UP000238205"/>
    </source>
</evidence>
<feature type="binding site" evidence="7">
    <location>
        <position position="117"/>
    </location>
    <ligand>
        <name>ATP</name>
        <dbReference type="ChEBI" id="CHEBI:30616"/>
    </ligand>
</feature>
<dbReference type="GO" id="GO:0008652">
    <property type="term" value="P:amino acid biosynthetic process"/>
    <property type="evidence" value="ECO:0007669"/>
    <property type="project" value="UniProtKB-KW"/>
</dbReference>
<dbReference type="HAMAP" id="MF_00109">
    <property type="entry name" value="Shikimate_kinase"/>
    <property type="match status" value="1"/>
</dbReference>
<dbReference type="Pfam" id="PF01202">
    <property type="entry name" value="SKI"/>
    <property type="match status" value="1"/>
</dbReference>
<dbReference type="InterPro" id="IPR031322">
    <property type="entry name" value="Shikimate/glucono_kinase"/>
</dbReference>
<dbReference type="Gene3D" id="3.40.50.300">
    <property type="entry name" value="P-loop containing nucleotide triphosphate hydrolases"/>
    <property type="match status" value="1"/>
</dbReference>
<dbReference type="InterPro" id="IPR027417">
    <property type="entry name" value="P-loop_NTPase"/>
</dbReference>
<feature type="binding site" evidence="7">
    <location>
        <position position="58"/>
    </location>
    <ligand>
        <name>substrate</name>
    </ligand>
</feature>
<keyword evidence="1 7" id="KW-0028">Amino-acid biosynthesis</keyword>
<evidence type="ECO:0000256" key="3">
    <source>
        <dbReference type="ARBA" id="ARBA00022741"/>
    </source>
</evidence>
<keyword evidence="4 7" id="KW-0418">Kinase</keyword>
<dbReference type="PRINTS" id="PR01100">
    <property type="entry name" value="SHIKIMTKNASE"/>
</dbReference>